<gene>
    <name evidence="1" type="ORF">METZ01_LOCUS102260</name>
</gene>
<proteinExistence type="predicted"/>
<feature type="non-terminal residue" evidence="1">
    <location>
        <position position="84"/>
    </location>
</feature>
<sequence length="84" mass="8897">VGTWGPSDVPEDRAEAARVGMGKRLLLPDPGPVDLALIKKVSAADRRLNDLEKIDSLSKMSGKGFGRLRGAASIATLKINTHCS</sequence>
<feature type="non-terminal residue" evidence="1">
    <location>
        <position position="1"/>
    </location>
</feature>
<accession>A0A381WA26</accession>
<reference evidence="1" key="1">
    <citation type="submission" date="2018-05" db="EMBL/GenBank/DDBJ databases">
        <authorList>
            <person name="Lanie J.A."/>
            <person name="Ng W.-L."/>
            <person name="Kazmierczak K.M."/>
            <person name="Andrzejewski T.M."/>
            <person name="Davidsen T.M."/>
            <person name="Wayne K.J."/>
            <person name="Tettelin H."/>
            <person name="Glass J.I."/>
            <person name="Rusch D."/>
            <person name="Podicherti R."/>
            <person name="Tsui H.-C.T."/>
            <person name="Winkler M.E."/>
        </authorList>
    </citation>
    <scope>NUCLEOTIDE SEQUENCE</scope>
</reference>
<protein>
    <submittedName>
        <fullName evidence="1">Uncharacterized protein</fullName>
    </submittedName>
</protein>
<dbReference type="AlphaFoldDB" id="A0A381WA26"/>
<dbReference type="EMBL" id="UINC01011166">
    <property type="protein sequence ID" value="SVA49406.1"/>
    <property type="molecule type" value="Genomic_DNA"/>
</dbReference>
<organism evidence="1">
    <name type="scientific">marine metagenome</name>
    <dbReference type="NCBI Taxonomy" id="408172"/>
    <lineage>
        <taxon>unclassified sequences</taxon>
        <taxon>metagenomes</taxon>
        <taxon>ecological metagenomes</taxon>
    </lineage>
</organism>
<evidence type="ECO:0000313" key="1">
    <source>
        <dbReference type="EMBL" id="SVA49406.1"/>
    </source>
</evidence>
<name>A0A381WA26_9ZZZZ</name>